<comment type="caution">
    <text evidence="1">The sequence shown here is derived from an EMBL/GenBank/DDBJ whole genome shotgun (WGS) entry which is preliminary data.</text>
</comment>
<keyword evidence="2" id="KW-1185">Reference proteome</keyword>
<proteinExistence type="predicted"/>
<reference evidence="1 2" key="1">
    <citation type="submission" date="2023-03" db="EMBL/GenBank/DDBJ databases">
        <title>WGS of Gossypium arboreum.</title>
        <authorList>
            <person name="Yu D."/>
        </authorList>
    </citation>
    <scope>NUCLEOTIDE SEQUENCE [LARGE SCALE GENOMIC DNA]</scope>
    <source>
        <tissue evidence="1">Leaf</tissue>
    </source>
</reference>
<organism evidence="1 2">
    <name type="scientific">Gossypium arboreum</name>
    <name type="common">Tree cotton</name>
    <name type="synonym">Gossypium nanking</name>
    <dbReference type="NCBI Taxonomy" id="29729"/>
    <lineage>
        <taxon>Eukaryota</taxon>
        <taxon>Viridiplantae</taxon>
        <taxon>Streptophyta</taxon>
        <taxon>Embryophyta</taxon>
        <taxon>Tracheophyta</taxon>
        <taxon>Spermatophyta</taxon>
        <taxon>Magnoliopsida</taxon>
        <taxon>eudicotyledons</taxon>
        <taxon>Gunneridae</taxon>
        <taxon>Pentapetalae</taxon>
        <taxon>rosids</taxon>
        <taxon>malvids</taxon>
        <taxon>Malvales</taxon>
        <taxon>Malvaceae</taxon>
        <taxon>Malvoideae</taxon>
        <taxon>Gossypium</taxon>
    </lineage>
</organism>
<dbReference type="EMBL" id="JARKNE010000013">
    <property type="protein sequence ID" value="KAK5771125.1"/>
    <property type="molecule type" value="Genomic_DNA"/>
</dbReference>
<accession>A0ABR0MEX8</accession>
<sequence>MVIFFKQLEVDYVLFNPPITKEVEDSMTVLRDAKINAKKKVKYDKDNKMVRGHMLSHMANNLFDLFTKNKSPSLSEILWRRSMKLMMLGSRSMSLESGTNSR</sequence>
<name>A0ABR0MEX8_GOSAR</name>
<evidence type="ECO:0000313" key="1">
    <source>
        <dbReference type="EMBL" id="KAK5771125.1"/>
    </source>
</evidence>
<evidence type="ECO:0000313" key="2">
    <source>
        <dbReference type="Proteomes" id="UP001358586"/>
    </source>
</evidence>
<gene>
    <name evidence="1" type="ORF">PVK06_047300</name>
</gene>
<dbReference type="Proteomes" id="UP001358586">
    <property type="component" value="Chromosome 13"/>
</dbReference>
<protein>
    <submittedName>
        <fullName evidence="1">Uncharacterized protein</fullName>
    </submittedName>
</protein>